<dbReference type="GO" id="GO:0004842">
    <property type="term" value="F:ubiquitin-protein transferase activity"/>
    <property type="evidence" value="ECO:0007669"/>
    <property type="project" value="TreeGrafter"/>
</dbReference>
<keyword evidence="2 3" id="KW-0040">ANK repeat</keyword>
<dbReference type="OrthoDB" id="198309at2"/>
<keyword evidence="1" id="KW-0677">Repeat</keyword>
<accession>A0A3S9HPI4</accession>
<dbReference type="InterPro" id="IPR036770">
    <property type="entry name" value="Ankyrin_rpt-contain_sf"/>
</dbReference>
<dbReference type="RefSeq" id="WP_126129387.1">
    <property type="nucleotide sequence ID" value="NZ_CP034464.1"/>
</dbReference>
<feature type="repeat" description="ANK" evidence="3">
    <location>
        <begin position="105"/>
        <end position="137"/>
    </location>
</feature>
<dbReference type="Gene3D" id="1.25.40.20">
    <property type="entry name" value="Ankyrin repeat-containing domain"/>
    <property type="match status" value="1"/>
</dbReference>
<protein>
    <submittedName>
        <fullName evidence="4">Ankyrin repeat domain-containing protein</fullName>
    </submittedName>
</protein>
<dbReference type="PROSITE" id="PS50297">
    <property type="entry name" value="ANK_REP_REGION"/>
    <property type="match status" value="2"/>
</dbReference>
<dbReference type="Pfam" id="PF12796">
    <property type="entry name" value="Ank_2"/>
    <property type="match status" value="1"/>
</dbReference>
<evidence type="ECO:0000256" key="2">
    <source>
        <dbReference type="ARBA" id="ARBA00023043"/>
    </source>
</evidence>
<dbReference type="InterPro" id="IPR002110">
    <property type="entry name" value="Ankyrin_rpt"/>
</dbReference>
<dbReference type="PANTHER" id="PTHR24171:SF8">
    <property type="entry name" value="BRCA1-ASSOCIATED RING DOMAIN PROTEIN 1"/>
    <property type="match status" value="1"/>
</dbReference>
<name>A0A3S9HPI4_9BURK</name>
<dbReference type="Pfam" id="PF00023">
    <property type="entry name" value="Ank"/>
    <property type="match status" value="1"/>
</dbReference>
<dbReference type="KEGG" id="upv:EJN92_19720"/>
<gene>
    <name evidence="4" type="ORF">EJN92_19720</name>
</gene>
<dbReference type="SMART" id="SM00248">
    <property type="entry name" value="ANK"/>
    <property type="match status" value="3"/>
</dbReference>
<organism evidence="4 5">
    <name type="scientific">Undibacterium parvum</name>
    <dbReference type="NCBI Taxonomy" id="401471"/>
    <lineage>
        <taxon>Bacteria</taxon>
        <taxon>Pseudomonadati</taxon>
        <taxon>Pseudomonadota</taxon>
        <taxon>Betaproteobacteria</taxon>
        <taxon>Burkholderiales</taxon>
        <taxon>Oxalobacteraceae</taxon>
        <taxon>Undibacterium</taxon>
    </lineage>
</organism>
<dbReference type="PROSITE" id="PS50088">
    <property type="entry name" value="ANK_REPEAT"/>
    <property type="match status" value="3"/>
</dbReference>
<evidence type="ECO:0000256" key="1">
    <source>
        <dbReference type="ARBA" id="ARBA00022737"/>
    </source>
</evidence>
<keyword evidence="5" id="KW-1185">Reference proteome</keyword>
<feature type="repeat" description="ANK" evidence="3">
    <location>
        <begin position="72"/>
        <end position="104"/>
    </location>
</feature>
<dbReference type="PANTHER" id="PTHR24171">
    <property type="entry name" value="ANKYRIN REPEAT DOMAIN-CONTAINING PROTEIN 39-RELATED"/>
    <property type="match status" value="1"/>
</dbReference>
<evidence type="ECO:0000313" key="4">
    <source>
        <dbReference type="EMBL" id="AZP14026.1"/>
    </source>
</evidence>
<dbReference type="GO" id="GO:0085020">
    <property type="term" value="P:protein K6-linked ubiquitination"/>
    <property type="evidence" value="ECO:0007669"/>
    <property type="project" value="TreeGrafter"/>
</dbReference>
<evidence type="ECO:0000313" key="5">
    <source>
        <dbReference type="Proteomes" id="UP000275663"/>
    </source>
</evidence>
<proteinExistence type="predicted"/>
<sequence>MTGLHKKWFDMLAAVRTDDADRMLKLIRKGFAIENSDSQGITALSHAIYQQKYRVVAILLANGADINTSDILGWTPLMWAAYNGRDVALRIALESGADPHKGNQKGETPLFWAVYKGHLAAVDMLLAVGADPTMYDASGLNALAISTLTQQHQLTSLLHACASGRRQLNGSAFKLH</sequence>
<dbReference type="SUPFAM" id="SSF48403">
    <property type="entry name" value="Ankyrin repeat"/>
    <property type="match status" value="1"/>
</dbReference>
<dbReference type="EMBL" id="CP034464">
    <property type="protein sequence ID" value="AZP14026.1"/>
    <property type="molecule type" value="Genomic_DNA"/>
</dbReference>
<evidence type="ECO:0000256" key="3">
    <source>
        <dbReference type="PROSITE-ProRule" id="PRU00023"/>
    </source>
</evidence>
<reference evidence="4 5" key="1">
    <citation type="journal article" date="2011" name="Int. J. Syst. Evol. Microbiol.">
        <title>Description of Undibacterium oligocarboniphilum sp. nov., isolated from purified water, and Undibacterium pigrum strain CCUG 49012 as the type strain of Undibacterium parvum sp. nov., and emended descriptions of the genus Undibacterium and the species Undibacterium pigrum.</title>
        <authorList>
            <person name="Eder W."/>
            <person name="Wanner G."/>
            <person name="Ludwig W."/>
            <person name="Busse H.J."/>
            <person name="Ziemke-Kageler F."/>
            <person name="Lang E."/>
        </authorList>
    </citation>
    <scope>NUCLEOTIDE SEQUENCE [LARGE SCALE GENOMIC DNA]</scope>
    <source>
        <strain evidence="4 5">DSM 23061</strain>
    </source>
</reference>
<feature type="repeat" description="ANK" evidence="3">
    <location>
        <begin position="39"/>
        <end position="71"/>
    </location>
</feature>
<dbReference type="Proteomes" id="UP000275663">
    <property type="component" value="Chromosome"/>
</dbReference>
<dbReference type="AlphaFoldDB" id="A0A3S9HPI4"/>